<name>A0A4R4E6G7_9BACL</name>
<dbReference type="PANTHER" id="PTHR37423:SF2">
    <property type="entry name" value="MEMBRANE-BOUND LYTIC MUREIN TRANSGLYCOSYLASE C"/>
    <property type="match status" value="1"/>
</dbReference>
<dbReference type="AlphaFoldDB" id="A0A4R4E6G7"/>
<evidence type="ECO:0000259" key="1">
    <source>
        <dbReference type="Pfam" id="PF01464"/>
    </source>
</evidence>
<protein>
    <submittedName>
        <fullName evidence="2">Lytic transglycosylase domain-containing protein</fullName>
    </submittedName>
</protein>
<proteinExistence type="predicted"/>
<feature type="domain" description="Transglycosylase SLT" evidence="1">
    <location>
        <begin position="43"/>
        <end position="152"/>
    </location>
</feature>
<dbReference type="RefSeq" id="WP_132419454.1">
    <property type="nucleotide sequence ID" value="NZ_SKFG01000021.1"/>
</dbReference>
<evidence type="ECO:0000313" key="3">
    <source>
        <dbReference type="Proteomes" id="UP000295418"/>
    </source>
</evidence>
<dbReference type="EMBL" id="SKFG01000021">
    <property type="protein sequence ID" value="TCZ75286.1"/>
    <property type="molecule type" value="Genomic_DNA"/>
</dbReference>
<comment type="caution">
    <text evidence="2">The sequence shown here is derived from an EMBL/GenBank/DDBJ whole genome shotgun (WGS) entry which is preliminary data.</text>
</comment>
<dbReference type="InterPro" id="IPR008258">
    <property type="entry name" value="Transglycosylase_SLT_dom_1"/>
</dbReference>
<dbReference type="Gene3D" id="1.10.530.10">
    <property type="match status" value="1"/>
</dbReference>
<gene>
    <name evidence="2" type="ORF">E0485_18015</name>
</gene>
<dbReference type="CDD" id="cd16896">
    <property type="entry name" value="LT_Slt70-like"/>
    <property type="match status" value="1"/>
</dbReference>
<keyword evidence="3" id="KW-1185">Reference proteome</keyword>
<organism evidence="2 3">
    <name type="scientific">Paenibacillus albiflavus</name>
    <dbReference type="NCBI Taxonomy" id="2545760"/>
    <lineage>
        <taxon>Bacteria</taxon>
        <taxon>Bacillati</taxon>
        <taxon>Bacillota</taxon>
        <taxon>Bacilli</taxon>
        <taxon>Bacillales</taxon>
        <taxon>Paenibacillaceae</taxon>
        <taxon>Paenibacillus</taxon>
    </lineage>
</organism>
<sequence>MNFVHKKRTYAILLIAVLLFLLIFSNKIEELLYPIDYRQEISTSASKYNVDPFLIAAIIRVENNFKVEGTSSKGALGLMQLMPETAQWIKESSNIGTVGSDHDLQDASVNIDMGAWYLSWLLNYYDGHLNYAIAAYNAGQGTVNKWRATNVWDGSETSISTIPYGQTKHFVKRVRYYYDKYHKVYGPDLKS</sequence>
<dbReference type="Pfam" id="PF01464">
    <property type="entry name" value="SLT"/>
    <property type="match status" value="1"/>
</dbReference>
<dbReference type="Proteomes" id="UP000295418">
    <property type="component" value="Unassembled WGS sequence"/>
</dbReference>
<dbReference type="OrthoDB" id="9815002at2"/>
<dbReference type="InterPro" id="IPR023346">
    <property type="entry name" value="Lysozyme-like_dom_sf"/>
</dbReference>
<reference evidence="2 3" key="1">
    <citation type="submission" date="2019-03" db="EMBL/GenBank/DDBJ databases">
        <authorList>
            <person name="Kim M.K.M."/>
        </authorList>
    </citation>
    <scope>NUCLEOTIDE SEQUENCE [LARGE SCALE GENOMIC DNA]</scope>
    <source>
        <strain evidence="2 3">18JY21-1</strain>
    </source>
</reference>
<evidence type="ECO:0000313" key="2">
    <source>
        <dbReference type="EMBL" id="TCZ75286.1"/>
    </source>
</evidence>
<dbReference type="SUPFAM" id="SSF53955">
    <property type="entry name" value="Lysozyme-like"/>
    <property type="match status" value="1"/>
</dbReference>
<accession>A0A4R4E6G7</accession>
<dbReference type="PANTHER" id="PTHR37423">
    <property type="entry name" value="SOLUBLE LYTIC MUREIN TRANSGLYCOSYLASE-RELATED"/>
    <property type="match status" value="1"/>
</dbReference>